<feature type="region of interest" description="Disordered" evidence="2">
    <location>
        <begin position="304"/>
        <end position="345"/>
    </location>
</feature>
<feature type="coiled-coil region" evidence="1">
    <location>
        <begin position="240"/>
        <end position="270"/>
    </location>
</feature>
<accession>A0A367IIX8</accession>
<gene>
    <name evidence="3" type="ORF">CU098_001768</name>
</gene>
<feature type="compositionally biased region" description="Polar residues" evidence="2">
    <location>
        <begin position="99"/>
        <end position="111"/>
    </location>
</feature>
<name>A0A367IIX8_RHIST</name>
<evidence type="ECO:0000256" key="2">
    <source>
        <dbReference type="SAM" id="MobiDB-lite"/>
    </source>
</evidence>
<feature type="coiled-coil region" evidence="1">
    <location>
        <begin position="141"/>
        <end position="168"/>
    </location>
</feature>
<dbReference type="STRING" id="4846.A0A367IIX8"/>
<feature type="compositionally biased region" description="Basic and acidic residues" evidence="2">
    <location>
        <begin position="304"/>
        <end position="314"/>
    </location>
</feature>
<feature type="compositionally biased region" description="Low complexity" evidence="2">
    <location>
        <begin position="56"/>
        <end position="74"/>
    </location>
</feature>
<feature type="compositionally biased region" description="Polar residues" evidence="2">
    <location>
        <begin position="315"/>
        <end position="345"/>
    </location>
</feature>
<evidence type="ECO:0000313" key="4">
    <source>
        <dbReference type="Proteomes" id="UP000253551"/>
    </source>
</evidence>
<evidence type="ECO:0000256" key="1">
    <source>
        <dbReference type="SAM" id="Coils"/>
    </source>
</evidence>
<comment type="caution">
    <text evidence="3">The sequence shown here is derived from an EMBL/GenBank/DDBJ whole genome shotgun (WGS) entry which is preliminary data.</text>
</comment>
<evidence type="ECO:0000313" key="3">
    <source>
        <dbReference type="EMBL" id="RCH77624.1"/>
    </source>
</evidence>
<dbReference type="Proteomes" id="UP000253551">
    <property type="component" value="Unassembled WGS sequence"/>
</dbReference>
<dbReference type="EMBL" id="PJQM01007882">
    <property type="protein sequence ID" value="RCH77624.1"/>
    <property type="molecule type" value="Genomic_DNA"/>
</dbReference>
<sequence length="345" mass="39314">TKWVKRPQSTVSQRKVDKELQRIKSLAVVSVLNKSFQDTALPPPPSSRPSILPVMSPSSSLTTSSTTSDQDSFSNLKARSRSISHTSFTATKYSANRPNSVCLQSDSQSIKAPSLPEPLEQDNSLEAEKKMSDHLVIDHEKEALKKRLDELQTLYDSSSQELDQLKVQKETQTELLLLQDKLIQEMASHLEDVNTNSINGNTENEDISQEDLVHAHRELRALRAELEQFRPLKTEYEVIISGMTRQLEAYEQRMDEIEKMARDIQKENEAQLLYIDTKVQSLVDKLLERNQTISKLQYEQHLEKQLPKPEDTKSNRSNSIKSANDSATIWEQFTHESASSTRSSF</sequence>
<organism evidence="3 4">
    <name type="scientific">Rhizopus stolonifer</name>
    <name type="common">Rhizopus nigricans</name>
    <dbReference type="NCBI Taxonomy" id="4846"/>
    <lineage>
        <taxon>Eukaryota</taxon>
        <taxon>Fungi</taxon>
        <taxon>Fungi incertae sedis</taxon>
        <taxon>Mucoromycota</taxon>
        <taxon>Mucoromycotina</taxon>
        <taxon>Mucoromycetes</taxon>
        <taxon>Mucorales</taxon>
        <taxon>Mucorineae</taxon>
        <taxon>Rhizopodaceae</taxon>
        <taxon>Rhizopus</taxon>
    </lineage>
</organism>
<feature type="non-terminal residue" evidence="3">
    <location>
        <position position="345"/>
    </location>
</feature>
<keyword evidence="1" id="KW-0175">Coiled coil</keyword>
<protein>
    <submittedName>
        <fullName evidence="3">Uncharacterized protein</fullName>
    </submittedName>
</protein>
<feature type="region of interest" description="Disordered" evidence="2">
    <location>
        <begin position="99"/>
        <end position="119"/>
    </location>
</feature>
<feature type="non-terminal residue" evidence="3">
    <location>
        <position position="1"/>
    </location>
</feature>
<keyword evidence="4" id="KW-1185">Reference proteome</keyword>
<proteinExistence type="predicted"/>
<feature type="region of interest" description="Disordered" evidence="2">
    <location>
        <begin position="35"/>
        <end position="78"/>
    </location>
</feature>
<dbReference type="AlphaFoldDB" id="A0A367IIX8"/>
<reference evidence="3 4" key="1">
    <citation type="journal article" date="2018" name="G3 (Bethesda)">
        <title>Phylogenetic and Phylogenomic Definition of Rhizopus Species.</title>
        <authorList>
            <person name="Gryganskyi A.P."/>
            <person name="Golan J."/>
            <person name="Dolatabadi S."/>
            <person name="Mondo S."/>
            <person name="Robb S."/>
            <person name="Idnurm A."/>
            <person name="Muszewska A."/>
            <person name="Steczkiewicz K."/>
            <person name="Masonjones S."/>
            <person name="Liao H.L."/>
            <person name="Gajdeczka M.T."/>
            <person name="Anike F."/>
            <person name="Vuek A."/>
            <person name="Anishchenko I.M."/>
            <person name="Voigt K."/>
            <person name="de Hoog G.S."/>
            <person name="Smith M.E."/>
            <person name="Heitman J."/>
            <person name="Vilgalys R."/>
            <person name="Stajich J.E."/>
        </authorList>
    </citation>
    <scope>NUCLEOTIDE SEQUENCE [LARGE SCALE GENOMIC DNA]</scope>
    <source>
        <strain evidence="3 4">LSU 92-RS-03</strain>
    </source>
</reference>
<dbReference type="OrthoDB" id="2283025at2759"/>